<proteinExistence type="predicted"/>
<accession>A0A2U1L2L6</accession>
<dbReference type="AlphaFoldDB" id="A0A2U1L2L6"/>
<protein>
    <submittedName>
        <fullName evidence="1">Uncharacterized protein</fullName>
    </submittedName>
</protein>
<dbReference type="Proteomes" id="UP000245207">
    <property type="component" value="Unassembled WGS sequence"/>
</dbReference>
<organism evidence="1 2">
    <name type="scientific">Artemisia annua</name>
    <name type="common">Sweet wormwood</name>
    <dbReference type="NCBI Taxonomy" id="35608"/>
    <lineage>
        <taxon>Eukaryota</taxon>
        <taxon>Viridiplantae</taxon>
        <taxon>Streptophyta</taxon>
        <taxon>Embryophyta</taxon>
        <taxon>Tracheophyta</taxon>
        <taxon>Spermatophyta</taxon>
        <taxon>Magnoliopsida</taxon>
        <taxon>eudicotyledons</taxon>
        <taxon>Gunneridae</taxon>
        <taxon>Pentapetalae</taxon>
        <taxon>asterids</taxon>
        <taxon>campanulids</taxon>
        <taxon>Asterales</taxon>
        <taxon>Asteraceae</taxon>
        <taxon>Asteroideae</taxon>
        <taxon>Anthemideae</taxon>
        <taxon>Artemisiinae</taxon>
        <taxon>Artemisia</taxon>
    </lineage>
</organism>
<dbReference type="EMBL" id="PKPP01011937">
    <property type="protein sequence ID" value="PWA43248.1"/>
    <property type="molecule type" value="Genomic_DNA"/>
</dbReference>
<comment type="caution">
    <text evidence="1">The sequence shown here is derived from an EMBL/GenBank/DDBJ whole genome shotgun (WGS) entry which is preliminary data.</text>
</comment>
<sequence>MDLSFSFANNCTWVGSREQNEEIPSLSGMLHKSLLIHSKTFVSKHGRLQIYCGLNLTEVVRESTGQGATTIGTLTDFSLSQMPSTFESPFKYKKRKSSGPAYLRASRKTLEGAAVASSGPAYLRAARKTLERAAFASSVMRLNYHLPDQNAITLRDSESLPALIQREGIDITMFTDWFELNKRDTAARARPLKLREENWHTLSEDILHKKRKLFKYPELELTDE</sequence>
<keyword evidence="2" id="KW-1185">Reference proteome</keyword>
<dbReference type="OrthoDB" id="1678422at2759"/>
<name>A0A2U1L2L6_ARTAN</name>
<evidence type="ECO:0000313" key="2">
    <source>
        <dbReference type="Proteomes" id="UP000245207"/>
    </source>
</evidence>
<evidence type="ECO:0000313" key="1">
    <source>
        <dbReference type="EMBL" id="PWA43248.1"/>
    </source>
</evidence>
<gene>
    <name evidence="1" type="ORF">CTI12_AA537340</name>
</gene>
<reference evidence="1 2" key="1">
    <citation type="journal article" date="2018" name="Mol. Plant">
        <title>The genome of Artemisia annua provides insight into the evolution of Asteraceae family and artemisinin biosynthesis.</title>
        <authorList>
            <person name="Shen Q."/>
            <person name="Zhang L."/>
            <person name="Liao Z."/>
            <person name="Wang S."/>
            <person name="Yan T."/>
            <person name="Shi P."/>
            <person name="Liu M."/>
            <person name="Fu X."/>
            <person name="Pan Q."/>
            <person name="Wang Y."/>
            <person name="Lv Z."/>
            <person name="Lu X."/>
            <person name="Zhang F."/>
            <person name="Jiang W."/>
            <person name="Ma Y."/>
            <person name="Chen M."/>
            <person name="Hao X."/>
            <person name="Li L."/>
            <person name="Tang Y."/>
            <person name="Lv G."/>
            <person name="Zhou Y."/>
            <person name="Sun X."/>
            <person name="Brodelius P.E."/>
            <person name="Rose J.K.C."/>
            <person name="Tang K."/>
        </authorList>
    </citation>
    <scope>NUCLEOTIDE SEQUENCE [LARGE SCALE GENOMIC DNA]</scope>
    <source>
        <strain evidence="2">cv. Huhao1</strain>
        <tissue evidence="1">Leaf</tissue>
    </source>
</reference>